<evidence type="ECO:0000259" key="7">
    <source>
        <dbReference type="PROSITE" id="PS51160"/>
    </source>
</evidence>
<dbReference type="Pfam" id="PF00708">
    <property type="entry name" value="Acylphosphatase"/>
    <property type="match status" value="1"/>
</dbReference>
<sequence length="91" mass="10304">MQKRMHLTVSGLVQGVGFRMFIDRVANELHLDGWVKNRPDGTVEIEAQGAEETLDELFRRAEKGPSRARVTGIKRMEMAPDHSFCGFTVLM</sequence>
<dbReference type="PROSITE" id="PS00151">
    <property type="entry name" value="ACYLPHOSPHATASE_2"/>
    <property type="match status" value="1"/>
</dbReference>
<evidence type="ECO:0000256" key="6">
    <source>
        <dbReference type="RuleBase" id="RU004168"/>
    </source>
</evidence>
<comment type="catalytic activity">
    <reaction evidence="3 4 5">
        <text>an acyl phosphate + H2O = a carboxylate + phosphate + H(+)</text>
        <dbReference type="Rhea" id="RHEA:14965"/>
        <dbReference type="ChEBI" id="CHEBI:15377"/>
        <dbReference type="ChEBI" id="CHEBI:15378"/>
        <dbReference type="ChEBI" id="CHEBI:29067"/>
        <dbReference type="ChEBI" id="CHEBI:43474"/>
        <dbReference type="ChEBI" id="CHEBI:59918"/>
        <dbReference type="EC" id="3.6.1.7"/>
    </reaction>
</comment>
<dbReference type="AlphaFoldDB" id="Q0YQP7"/>
<keyword evidence="9" id="KW-1185">Reference proteome</keyword>
<dbReference type="PROSITE" id="PS51160">
    <property type="entry name" value="ACYLPHOSPHATASE_3"/>
    <property type="match status" value="1"/>
</dbReference>
<dbReference type="NCBIfam" id="NF011017">
    <property type="entry name" value="PRK14445.1"/>
    <property type="match status" value="1"/>
</dbReference>
<dbReference type="Gene3D" id="3.30.70.100">
    <property type="match status" value="1"/>
</dbReference>
<dbReference type="InterPro" id="IPR036046">
    <property type="entry name" value="Acylphosphatase-like_dom_sf"/>
</dbReference>
<dbReference type="PROSITE" id="PS00150">
    <property type="entry name" value="ACYLPHOSPHATASE_1"/>
    <property type="match status" value="1"/>
</dbReference>
<protein>
    <recommendedName>
        <fullName evidence="2 4">Acylphosphatase</fullName>
        <ecNumber evidence="2 4">3.6.1.7</ecNumber>
    </recommendedName>
</protein>
<accession>Q0YQP7</accession>
<feature type="active site" evidence="4">
    <location>
        <position position="19"/>
    </location>
</feature>
<evidence type="ECO:0000256" key="3">
    <source>
        <dbReference type="ARBA" id="ARBA00047645"/>
    </source>
</evidence>
<feature type="domain" description="Acylphosphatase-like" evidence="7">
    <location>
        <begin position="4"/>
        <end position="91"/>
    </location>
</feature>
<comment type="caution">
    <text evidence="8">The sequence shown here is derived from an EMBL/GenBank/DDBJ whole genome shotgun (WGS) entry which is preliminary data.</text>
</comment>
<evidence type="ECO:0000313" key="8">
    <source>
        <dbReference type="EMBL" id="EAT58619.1"/>
    </source>
</evidence>
<dbReference type="PANTHER" id="PTHR47268">
    <property type="entry name" value="ACYLPHOSPHATASE"/>
    <property type="match status" value="1"/>
</dbReference>
<dbReference type="PRINTS" id="PR00112">
    <property type="entry name" value="ACYLPHPHTASE"/>
</dbReference>
<name>Q0YQP7_9CHLB</name>
<dbReference type="InterPro" id="IPR020456">
    <property type="entry name" value="Acylphosphatase"/>
</dbReference>
<dbReference type="InterPro" id="IPR017968">
    <property type="entry name" value="Acylphosphatase_CS"/>
</dbReference>
<evidence type="ECO:0000256" key="2">
    <source>
        <dbReference type="ARBA" id="ARBA00012150"/>
    </source>
</evidence>
<keyword evidence="4 5" id="KW-0378">Hydrolase</keyword>
<dbReference type="GO" id="GO:0003998">
    <property type="term" value="F:acylphosphatase activity"/>
    <property type="evidence" value="ECO:0007669"/>
    <property type="project" value="UniProtKB-EC"/>
</dbReference>
<dbReference type="InterPro" id="IPR001792">
    <property type="entry name" value="Acylphosphatase-like_dom"/>
</dbReference>
<reference evidence="8 9" key="1">
    <citation type="submission" date="2006-07" db="EMBL/GenBank/DDBJ databases">
        <title>Annotation of the draft genome assembly of Chlorobium ferroxidans DSM 13031.</title>
        <authorList>
            <consortium name="US DOE Joint Genome Institute (JGI-ORNL)"/>
            <person name="Larimer F."/>
            <person name="Land M."/>
            <person name="Hauser L."/>
        </authorList>
    </citation>
    <scope>NUCLEOTIDE SEQUENCE [LARGE SCALE GENOMIC DNA]</scope>
    <source>
        <strain evidence="8 9">DSM 13031</strain>
    </source>
</reference>
<evidence type="ECO:0000256" key="1">
    <source>
        <dbReference type="ARBA" id="ARBA00005614"/>
    </source>
</evidence>
<evidence type="ECO:0000313" key="9">
    <source>
        <dbReference type="Proteomes" id="UP000004162"/>
    </source>
</evidence>
<dbReference type="EMBL" id="AASE01000016">
    <property type="protein sequence ID" value="EAT58619.1"/>
    <property type="molecule type" value="Genomic_DNA"/>
</dbReference>
<comment type="similarity">
    <text evidence="1 6">Belongs to the acylphosphatase family.</text>
</comment>
<evidence type="ECO:0000256" key="5">
    <source>
        <dbReference type="RuleBase" id="RU000553"/>
    </source>
</evidence>
<organism evidence="8 9">
    <name type="scientific">Chlorobium ferrooxidans DSM 13031</name>
    <dbReference type="NCBI Taxonomy" id="377431"/>
    <lineage>
        <taxon>Bacteria</taxon>
        <taxon>Pseudomonadati</taxon>
        <taxon>Chlorobiota</taxon>
        <taxon>Chlorobiia</taxon>
        <taxon>Chlorobiales</taxon>
        <taxon>Chlorobiaceae</taxon>
        <taxon>Chlorobium/Pelodictyon group</taxon>
        <taxon>Chlorobium</taxon>
    </lineage>
</organism>
<dbReference type="OrthoDB" id="9808093at2"/>
<dbReference type="EC" id="3.6.1.7" evidence="2 4"/>
<dbReference type="PANTHER" id="PTHR47268:SF4">
    <property type="entry name" value="ACYLPHOSPHATASE"/>
    <property type="match status" value="1"/>
</dbReference>
<dbReference type="SUPFAM" id="SSF54975">
    <property type="entry name" value="Acylphosphatase/BLUF domain-like"/>
    <property type="match status" value="1"/>
</dbReference>
<dbReference type="Proteomes" id="UP000004162">
    <property type="component" value="Unassembled WGS sequence"/>
</dbReference>
<feature type="active site" evidence="4">
    <location>
        <position position="37"/>
    </location>
</feature>
<evidence type="ECO:0000256" key="4">
    <source>
        <dbReference type="PROSITE-ProRule" id="PRU00520"/>
    </source>
</evidence>
<gene>
    <name evidence="8" type="ORF">CferDRAFT_0539</name>
</gene>
<proteinExistence type="inferred from homology"/>
<reference evidence="8 9" key="2">
    <citation type="submission" date="2006-07" db="EMBL/GenBank/DDBJ databases">
        <title>Sequencing of the draft genome and assembly of Chlorobium ferroxidans DSM 13031.</title>
        <authorList>
            <consortium name="US DOE Joint Genome Institute (JGI-PGF)"/>
            <person name="Copeland A."/>
            <person name="Lucas S."/>
            <person name="Lapidus A."/>
            <person name="Barry K."/>
            <person name="Glavina del Rio T."/>
            <person name="Dalin E."/>
            <person name="Tice H."/>
            <person name="Bruce D."/>
            <person name="Pitluck S."/>
            <person name="Richardson P."/>
        </authorList>
    </citation>
    <scope>NUCLEOTIDE SEQUENCE [LARGE SCALE GENOMIC DNA]</scope>
    <source>
        <strain evidence="8 9">DSM 13031</strain>
    </source>
</reference>